<dbReference type="InterPro" id="IPR051552">
    <property type="entry name" value="HptR"/>
</dbReference>
<dbReference type="CDD" id="cd17536">
    <property type="entry name" value="REC_YesN-like"/>
    <property type="match status" value="1"/>
</dbReference>
<evidence type="ECO:0000313" key="11">
    <source>
        <dbReference type="EMBL" id="MCZ8511900.1"/>
    </source>
</evidence>
<dbReference type="PANTHER" id="PTHR42713">
    <property type="entry name" value="HISTIDINE KINASE-RELATED"/>
    <property type="match status" value="1"/>
</dbReference>
<evidence type="ECO:0000256" key="2">
    <source>
        <dbReference type="ARBA" id="ARBA00022490"/>
    </source>
</evidence>
<keyword evidence="4" id="KW-0902">Two-component regulatory system</keyword>
<evidence type="ECO:0000259" key="10">
    <source>
        <dbReference type="PROSITE" id="PS50110"/>
    </source>
</evidence>
<keyword evidence="3 8" id="KW-0597">Phosphoprotein</keyword>
<dbReference type="SMART" id="SM00342">
    <property type="entry name" value="HTH_ARAC"/>
    <property type="match status" value="1"/>
</dbReference>
<keyword evidence="5" id="KW-0805">Transcription regulation</keyword>
<reference evidence="11 12" key="1">
    <citation type="submission" date="2022-12" db="EMBL/GenBank/DDBJ databases">
        <title>Draft genome sequence of Paenibacillus sp. dW9.</title>
        <authorList>
            <person name="Choi E.-W."/>
            <person name="Kim D.-U."/>
        </authorList>
    </citation>
    <scope>NUCLEOTIDE SEQUENCE [LARGE SCALE GENOMIC DNA]</scope>
    <source>
        <strain evidence="12">dW9</strain>
    </source>
</reference>
<evidence type="ECO:0000256" key="8">
    <source>
        <dbReference type="PROSITE-ProRule" id="PRU00169"/>
    </source>
</evidence>
<dbReference type="SUPFAM" id="SSF52172">
    <property type="entry name" value="CheY-like"/>
    <property type="match status" value="1"/>
</dbReference>
<feature type="domain" description="HTH araC/xylS-type" evidence="9">
    <location>
        <begin position="164"/>
        <end position="262"/>
    </location>
</feature>
<dbReference type="PANTHER" id="PTHR42713:SF3">
    <property type="entry name" value="TRANSCRIPTIONAL REGULATORY PROTEIN HPTR"/>
    <property type="match status" value="1"/>
</dbReference>
<dbReference type="EMBL" id="JAQAGZ010000003">
    <property type="protein sequence ID" value="MCZ8511900.1"/>
    <property type="molecule type" value="Genomic_DNA"/>
</dbReference>
<evidence type="ECO:0000256" key="6">
    <source>
        <dbReference type="ARBA" id="ARBA00023125"/>
    </source>
</evidence>
<evidence type="ECO:0000256" key="3">
    <source>
        <dbReference type="ARBA" id="ARBA00022553"/>
    </source>
</evidence>
<dbReference type="Pfam" id="PF12833">
    <property type="entry name" value="HTH_18"/>
    <property type="match status" value="1"/>
</dbReference>
<name>A0ABT4Q5D7_9BACL</name>
<gene>
    <name evidence="11" type="ORF">O9H85_05575</name>
</gene>
<keyword evidence="2" id="KW-0963">Cytoplasm</keyword>
<dbReference type="Pfam" id="PF00072">
    <property type="entry name" value="Response_reg"/>
    <property type="match status" value="1"/>
</dbReference>
<feature type="domain" description="Response regulatory" evidence="10">
    <location>
        <begin position="3"/>
        <end position="120"/>
    </location>
</feature>
<dbReference type="InterPro" id="IPR001789">
    <property type="entry name" value="Sig_transdc_resp-reg_receiver"/>
</dbReference>
<dbReference type="Gene3D" id="1.10.10.60">
    <property type="entry name" value="Homeodomain-like"/>
    <property type="match status" value="2"/>
</dbReference>
<keyword evidence="7" id="KW-0804">Transcription</keyword>
<comment type="subcellular location">
    <subcellularLocation>
        <location evidence="1">Cytoplasm</location>
    </subcellularLocation>
</comment>
<protein>
    <submittedName>
        <fullName evidence="11">Response regulator</fullName>
    </submittedName>
</protein>
<feature type="modified residue" description="4-aspartylphosphate" evidence="8">
    <location>
        <position position="55"/>
    </location>
</feature>
<organism evidence="11 12">
    <name type="scientific">Paenibacillus gyeongsangnamensis</name>
    <dbReference type="NCBI Taxonomy" id="3388067"/>
    <lineage>
        <taxon>Bacteria</taxon>
        <taxon>Bacillati</taxon>
        <taxon>Bacillota</taxon>
        <taxon>Bacilli</taxon>
        <taxon>Bacillales</taxon>
        <taxon>Paenibacillaceae</taxon>
        <taxon>Paenibacillus</taxon>
    </lineage>
</organism>
<evidence type="ECO:0000259" key="9">
    <source>
        <dbReference type="PROSITE" id="PS01124"/>
    </source>
</evidence>
<accession>A0ABT4Q5D7</accession>
<dbReference type="InterPro" id="IPR018060">
    <property type="entry name" value="HTH_AraC"/>
</dbReference>
<evidence type="ECO:0000256" key="1">
    <source>
        <dbReference type="ARBA" id="ARBA00004496"/>
    </source>
</evidence>
<evidence type="ECO:0000256" key="5">
    <source>
        <dbReference type="ARBA" id="ARBA00023015"/>
    </source>
</evidence>
<keyword evidence="6" id="KW-0238">DNA-binding</keyword>
<dbReference type="PROSITE" id="PS01124">
    <property type="entry name" value="HTH_ARAC_FAMILY_2"/>
    <property type="match status" value="1"/>
</dbReference>
<evidence type="ECO:0000256" key="7">
    <source>
        <dbReference type="ARBA" id="ARBA00023163"/>
    </source>
</evidence>
<evidence type="ECO:0000256" key="4">
    <source>
        <dbReference type="ARBA" id="ARBA00023012"/>
    </source>
</evidence>
<sequence>MWKLAIVDDDRQVIRGLSSQIPWQALQAECVGEGLDGEQGIELVRASNPDILITDIYMPEMNGIDMIRSLRKDGYAGKIIILSGYTDFEYAREALRLQVDDYLTKPISLTTLQNVLSKLVAALQEEAHKREEREKLESKLRLYEPPEAGEGPKGEWKKHKPTVDFMLQYIHEHYAKDITLAGLAEQVFISRNHLNEIFKKATGETFHFYLTKVRMEQAKRLILEGKWHIYEIANKVGYTNVPYFSTAFKKYFHGLNPTELSK</sequence>
<dbReference type="InterPro" id="IPR009057">
    <property type="entry name" value="Homeodomain-like_sf"/>
</dbReference>
<dbReference type="Gene3D" id="3.40.50.2300">
    <property type="match status" value="1"/>
</dbReference>
<proteinExistence type="predicted"/>
<comment type="caution">
    <text evidence="11">The sequence shown here is derived from an EMBL/GenBank/DDBJ whole genome shotgun (WGS) entry which is preliminary data.</text>
</comment>
<dbReference type="RefSeq" id="WP_269880295.1">
    <property type="nucleotide sequence ID" value="NZ_JAQAGZ010000003.1"/>
</dbReference>
<dbReference type="PROSITE" id="PS50110">
    <property type="entry name" value="RESPONSE_REGULATORY"/>
    <property type="match status" value="1"/>
</dbReference>
<keyword evidence="12" id="KW-1185">Reference proteome</keyword>
<dbReference type="InterPro" id="IPR011006">
    <property type="entry name" value="CheY-like_superfamily"/>
</dbReference>
<dbReference type="SMART" id="SM00448">
    <property type="entry name" value="REC"/>
    <property type="match status" value="1"/>
</dbReference>
<evidence type="ECO:0000313" key="12">
    <source>
        <dbReference type="Proteomes" id="UP001527882"/>
    </source>
</evidence>
<dbReference type="SUPFAM" id="SSF46689">
    <property type="entry name" value="Homeodomain-like"/>
    <property type="match status" value="2"/>
</dbReference>
<dbReference type="Proteomes" id="UP001527882">
    <property type="component" value="Unassembled WGS sequence"/>
</dbReference>